<comment type="cofactor">
    <cofactor evidence="2">
        <name>pyridoxal 5'-phosphate</name>
        <dbReference type="ChEBI" id="CHEBI:597326"/>
    </cofactor>
</comment>
<evidence type="ECO:0000256" key="2">
    <source>
        <dbReference type="ARBA" id="ARBA00001933"/>
    </source>
</evidence>
<dbReference type="InterPro" id="IPR052182">
    <property type="entry name" value="Glycogen/Maltodextrin_Phosph"/>
</dbReference>
<keyword evidence="5" id="KW-0021">Allosteric enzyme</keyword>
<evidence type="ECO:0000256" key="7">
    <source>
        <dbReference type="ARBA" id="ARBA00022679"/>
    </source>
</evidence>
<comment type="catalytic activity">
    <reaction evidence="1">
        <text>[(1-&gt;4)-alpha-D-glucosyl](n) + phosphate = [(1-&gt;4)-alpha-D-glucosyl](n-1) + alpha-D-glucose 1-phosphate</text>
        <dbReference type="Rhea" id="RHEA:41732"/>
        <dbReference type="Rhea" id="RHEA-COMP:9584"/>
        <dbReference type="Rhea" id="RHEA-COMP:9586"/>
        <dbReference type="ChEBI" id="CHEBI:15444"/>
        <dbReference type="ChEBI" id="CHEBI:43474"/>
        <dbReference type="ChEBI" id="CHEBI:58601"/>
        <dbReference type="EC" id="2.4.1.1"/>
    </reaction>
</comment>
<evidence type="ECO:0000256" key="3">
    <source>
        <dbReference type="ARBA" id="ARBA00006047"/>
    </source>
</evidence>
<dbReference type="EC" id="2.4.1.1" evidence="4"/>
<evidence type="ECO:0000259" key="12">
    <source>
        <dbReference type="Pfam" id="PF11897"/>
    </source>
</evidence>
<dbReference type="PANTHER" id="PTHR42655:SF1">
    <property type="entry name" value="GLYCOGEN PHOSPHORYLASE"/>
    <property type="match status" value="1"/>
</dbReference>
<dbReference type="InterPro" id="IPR000811">
    <property type="entry name" value="Glyco_trans_35"/>
</dbReference>
<name>A0A3P3XIH0_9SPIR</name>
<sequence length="846" mass="95593">MRIVSHTIKPALKGRLARLDTLARNLWLSWNFDAVSLFIRIDNDLWLAAGQNPVKMLGMLSQEKIDELAADQSFLSDLDEVYARFQRYLKSKPWYRGPSDSIIAYFSMEYGLDVSLPTYSGGLGVLSGDHMKTVSDLGLPLVGVGLLYRQGYFKQYLNADGYQQETYPENDWYNMPVERCVDQSGAPILITVDMAGRSISAGIWRVDIGRAQLYLLDTNIPENQPEDRTITATLYGGDKEMRIKQEILLGIGGIRALKALGIKVAATHMNEGHSAFLALERIRSLMEEFHLDFHSAMQAFIPTNIFTTHTPVPAGNERFGIDLMDKYFRAFVSGLGLDWNEFLSLGRENPFDNQESFCMTVFALHLSAKSNGVSKLHGEVSRKMWQGLWPELELKEIPIGHVTNGVYPRTWISHDMLSLLDRFLGPKFYFEPDNPEVWASVDRISDEELWRTHERRRERLVATCRQKLAASYVRLGMPDGEVLRSSDVLSPYALTLSFARRFATYKRGTLLLEDPDRLIKLLSNKDMPLQLVIAGKAHPHDQSGKDLIRELVHFSRREDVFGRIVFIEDYDMAMGRYMTSGSDVWLNTPRRPLEASGTSGMKAGMNGVLNCSVLDGWWAEAYTPDIGWAIGSGEEYQDQDLQDKIEAQDLYDLLEHEILPLFYSRGRDNTPRAWVAKMRASMKAIGSQFATHRMLKEYYSQYYEAALNESRALEADGYKASVSLAAYIDKVRRAWQRVRIVEFKDDGAPVVSRGTTITVSVLVDLAGLSPDDVAVECYKGRLSSKGEILDGARLPMTLVGPEGHYFRYQCAMHGEITGQIGHSVRVLPSHPALDGRFIPGLVRWAQ</sequence>
<keyword evidence="6 13" id="KW-0328">Glycosyltransferase</keyword>
<dbReference type="Pfam" id="PF00343">
    <property type="entry name" value="Phosphorylase"/>
    <property type="match status" value="1"/>
</dbReference>
<dbReference type="GO" id="GO:0008184">
    <property type="term" value="F:glycogen phosphorylase activity"/>
    <property type="evidence" value="ECO:0007669"/>
    <property type="project" value="InterPro"/>
</dbReference>
<evidence type="ECO:0000256" key="6">
    <source>
        <dbReference type="ARBA" id="ARBA00022676"/>
    </source>
</evidence>
<evidence type="ECO:0000256" key="8">
    <source>
        <dbReference type="ARBA" id="ARBA00022898"/>
    </source>
</evidence>
<keyword evidence="9" id="KW-0119">Carbohydrate metabolism</keyword>
<dbReference type="EMBL" id="FWDM01000018">
    <property type="protein sequence ID" value="SLM12548.1"/>
    <property type="molecule type" value="Genomic_DNA"/>
</dbReference>
<dbReference type="PANTHER" id="PTHR42655">
    <property type="entry name" value="GLYCOGEN PHOSPHORYLASE"/>
    <property type="match status" value="1"/>
</dbReference>
<dbReference type="GO" id="GO:0030170">
    <property type="term" value="F:pyridoxal phosphate binding"/>
    <property type="evidence" value="ECO:0007669"/>
    <property type="project" value="InterPro"/>
</dbReference>
<gene>
    <name evidence="13" type="primary">glgP</name>
    <name evidence="13" type="ORF">SPIROBIBN47_250079</name>
</gene>
<comment type="function">
    <text evidence="10">Phosphorylase is an important allosteric enzyme in carbohydrate metabolism. Enzymes from different sources differ in their regulatory mechanisms and in their natural substrates. However, all known phosphorylases share catalytic and structural properties.</text>
</comment>
<keyword evidence="8 11" id="KW-0663">Pyridoxal phosphate</keyword>
<protein>
    <recommendedName>
        <fullName evidence="4">glycogen phosphorylase</fullName>
        <ecNumber evidence="4">2.4.1.1</ecNumber>
    </recommendedName>
</protein>
<dbReference type="GO" id="GO:0005975">
    <property type="term" value="P:carbohydrate metabolic process"/>
    <property type="evidence" value="ECO:0007669"/>
    <property type="project" value="InterPro"/>
</dbReference>
<dbReference type="InterPro" id="IPR011834">
    <property type="entry name" value="Agluc_phsphrylas"/>
</dbReference>
<dbReference type="InterPro" id="IPR035090">
    <property type="entry name" value="Pyridoxal_P_attach_site"/>
</dbReference>
<dbReference type="SUPFAM" id="SSF53756">
    <property type="entry name" value="UDP-Glycosyltransferase/glycogen phosphorylase"/>
    <property type="match status" value="1"/>
</dbReference>
<accession>A0A3P3XIH0</accession>
<evidence type="ECO:0000313" key="13">
    <source>
        <dbReference type="EMBL" id="SLM12548.1"/>
    </source>
</evidence>
<reference evidence="13" key="1">
    <citation type="submission" date="2017-02" db="EMBL/GenBank/DDBJ databases">
        <authorList>
            <person name="Regsiter A."/>
            <person name="William W."/>
        </authorList>
    </citation>
    <scope>NUCLEOTIDE SEQUENCE</scope>
    <source>
        <strain evidence="13">Bib</strain>
    </source>
</reference>
<proteinExistence type="inferred from homology"/>
<evidence type="ECO:0000256" key="1">
    <source>
        <dbReference type="ARBA" id="ARBA00001275"/>
    </source>
</evidence>
<organism evidence="13">
    <name type="scientific">uncultured spirochete</name>
    <dbReference type="NCBI Taxonomy" id="156406"/>
    <lineage>
        <taxon>Bacteria</taxon>
        <taxon>Pseudomonadati</taxon>
        <taxon>Spirochaetota</taxon>
        <taxon>Spirochaetia</taxon>
        <taxon>Spirochaetales</taxon>
        <taxon>environmental samples</taxon>
    </lineage>
</organism>
<dbReference type="InterPro" id="IPR024517">
    <property type="entry name" value="Glycogen_phosphorylase_DUF3417"/>
</dbReference>
<evidence type="ECO:0000256" key="10">
    <source>
        <dbReference type="ARBA" id="ARBA00025174"/>
    </source>
</evidence>
<feature type="modified residue" description="N6-(pyridoxal phosphate)lysine" evidence="11">
    <location>
        <position position="602"/>
    </location>
</feature>
<comment type="similarity">
    <text evidence="3">Belongs to the glycogen phosphorylase family.</text>
</comment>
<dbReference type="PIRSF" id="PIRSF000460">
    <property type="entry name" value="Pprylas_GlgP"/>
    <property type="match status" value="1"/>
</dbReference>
<evidence type="ECO:0000256" key="9">
    <source>
        <dbReference type="ARBA" id="ARBA00023277"/>
    </source>
</evidence>
<dbReference type="AlphaFoldDB" id="A0A3P3XIH0"/>
<evidence type="ECO:0000256" key="5">
    <source>
        <dbReference type="ARBA" id="ARBA00022533"/>
    </source>
</evidence>
<evidence type="ECO:0000256" key="11">
    <source>
        <dbReference type="PIRSR" id="PIRSR000460-1"/>
    </source>
</evidence>
<feature type="domain" description="DUF3417" evidence="12">
    <location>
        <begin position="14"/>
        <end position="116"/>
    </location>
</feature>
<keyword evidence="7 13" id="KW-0808">Transferase</keyword>
<dbReference type="Pfam" id="PF11897">
    <property type="entry name" value="DUF3417"/>
    <property type="match status" value="1"/>
</dbReference>
<dbReference type="PROSITE" id="PS00102">
    <property type="entry name" value="PHOSPHORYLASE"/>
    <property type="match status" value="1"/>
</dbReference>
<dbReference type="NCBIfam" id="TIGR02094">
    <property type="entry name" value="more_P_ylases"/>
    <property type="match status" value="1"/>
</dbReference>
<dbReference type="Gene3D" id="3.40.50.2000">
    <property type="entry name" value="Glycogen Phosphorylase B"/>
    <property type="match status" value="3"/>
</dbReference>
<evidence type="ECO:0000256" key="4">
    <source>
        <dbReference type="ARBA" id="ARBA00012591"/>
    </source>
</evidence>